<keyword evidence="6" id="KW-0732">Signal</keyword>
<evidence type="ECO:0000256" key="1">
    <source>
        <dbReference type="ARBA" id="ARBA00004613"/>
    </source>
</evidence>
<evidence type="ECO:0000259" key="7">
    <source>
        <dbReference type="PROSITE" id="PS50189"/>
    </source>
</evidence>
<proteinExistence type="predicted"/>
<dbReference type="InterPro" id="IPR001820">
    <property type="entry name" value="TIMP"/>
</dbReference>
<dbReference type="GO" id="GO:0031012">
    <property type="term" value="C:extracellular matrix"/>
    <property type="evidence" value="ECO:0007669"/>
    <property type="project" value="TreeGrafter"/>
</dbReference>
<dbReference type="PANTHER" id="PTHR11844">
    <property type="entry name" value="METALLOPROTEASE INHIBITOR"/>
    <property type="match status" value="1"/>
</dbReference>
<name>A0AA39HTW0_9BILA</name>
<keyword evidence="3 5" id="KW-1015">Disulfide bond</keyword>
<evidence type="ECO:0000313" key="8">
    <source>
        <dbReference type="EMBL" id="KAK0410817.1"/>
    </source>
</evidence>
<dbReference type="PANTHER" id="PTHR11844:SF25">
    <property type="entry name" value="NTR DOMAIN-CONTAINING PROTEIN"/>
    <property type="match status" value="1"/>
</dbReference>
<evidence type="ECO:0000256" key="4">
    <source>
        <dbReference type="PIRSR" id="PIRSR601820-1"/>
    </source>
</evidence>
<dbReference type="GO" id="GO:0008191">
    <property type="term" value="F:metalloendopeptidase inhibitor activity"/>
    <property type="evidence" value="ECO:0007669"/>
    <property type="project" value="InterPro"/>
</dbReference>
<comment type="caution">
    <text evidence="8">The sequence shown here is derived from an EMBL/GenBank/DDBJ whole genome shotgun (WGS) entry which is preliminary data.</text>
</comment>
<feature type="binding site" evidence="4">
    <location>
        <position position="22"/>
    </location>
    <ligand>
        <name>Zn(2+)</name>
        <dbReference type="ChEBI" id="CHEBI:29105"/>
        <note>ligand shared with metalloproteinase partner</note>
    </ligand>
</feature>
<feature type="domain" description="NTR" evidence="7">
    <location>
        <begin position="22"/>
        <end position="143"/>
    </location>
</feature>
<evidence type="ECO:0000256" key="6">
    <source>
        <dbReference type="SAM" id="SignalP"/>
    </source>
</evidence>
<dbReference type="InterPro" id="IPR001134">
    <property type="entry name" value="Netrin_domain"/>
</dbReference>
<dbReference type="SMART" id="SM00206">
    <property type="entry name" value="NTR"/>
    <property type="match status" value="1"/>
</dbReference>
<feature type="disulfide bond" evidence="5">
    <location>
        <begin position="24"/>
        <end position="116"/>
    </location>
</feature>
<dbReference type="GO" id="GO:0005615">
    <property type="term" value="C:extracellular space"/>
    <property type="evidence" value="ECO:0007669"/>
    <property type="project" value="TreeGrafter"/>
</dbReference>
<dbReference type="GO" id="GO:0002020">
    <property type="term" value="F:protease binding"/>
    <property type="evidence" value="ECO:0007669"/>
    <property type="project" value="TreeGrafter"/>
</dbReference>
<gene>
    <name evidence="8" type="ORF">QR680_005341</name>
</gene>
<dbReference type="PROSITE" id="PS50189">
    <property type="entry name" value="NTR"/>
    <property type="match status" value="1"/>
</dbReference>
<dbReference type="GO" id="GO:0046872">
    <property type="term" value="F:metal ion binding"/>
    <property type="evidence" value="ECO:0007669"/>
    <property type="project" value="UniProtKB-KW"/>
</dbReference>
<feature type="chain" id="PRO_5041459878" description="NTR domain-containing protein" evidence="6">
    <location>
        <begin position="22"/>
        <end position="148"/>
    </location>
</feature>
<sequence>MSVPMLRTLFLLSTVFSATLCCSCRPTSPGNAFCNSDWVGIFQITDKITRMTSMEITYTVNVVKLFRAKYGTPRVGSTATVATPSQSAACGVDWLQKGKQYLLNGSSKQKLDMSLCGQIQAAEWRNVSQNVKNALQTGAYEPCYKQCN</sequence>
<dbReference type="AlphaFoldDB" id="A0AA39HTW0"/>
<keyword evidence="2" id="KW-0964">Secreted</keyword>
<dbReference type="Gene3D" id="2.40.50.120">
    <property type="match status" value="1"/>
</dbReference>
<dbReference type="Pfam" id="PF00965">
    <property type="entry name" value="TIMP"/>
    <property type="match status" value="1"/>
</dbReference>
<keyword evidence="9" id="KW-1185">Reference proteome</keyword>
<reference evidence="8" key="1">
    <citation type="submission" date="2023-06" db="EMBL/GenBank/DDBJ databases">
        <title>Genomic analysis of the entomopathogenic nematode Steinernema hermaphroditum.</title>
        <authorList>
            <person name="Schwarz E.M."/>
            <person name="Heppert J.K."/>
            <person name="Baniya A."/>
            <person name="Schwartz H.T."/>
            <person name="Tan C.-H."/>
            <person name="Antoshechkin I."/>
            <person name="Sternberg P.W."/>
            <person name="Goodrich-Blair H."/>
            <person name="Dillman A.R."/>
        </authorList>
    </citation>
    <scope>NUCLEOTIDE SEQUENCE</scope>
    <source>
        <strain evidence="8">PS9179</strain>
        <tissue evidence="8">Whole animal</tissue>
    </source>
</reference>
<organism evidence="8 9">
    <name type="scientific">Steinernema hermaphroditum</name>
    <dbReference type="NCBI Taxonomy" id="289476"/>
    <lineage>
        <taxon>Eukaryota</taxon>
        <taxon>Metazoa</taxon>
        <taxon>Ecdysozoa</taxon>
        <taxon>Nematoda</taxon>
        <taxon>Chromadorea</taxon>
        <taxon>Rhabditida</taxon>
        <taxon>Tylenchina</taxon>
        <taxon>Panagrolaimomorpha</taxon>
        <taxon>Strongyloidoidea</taxon>
        <taxon>Steinernematidae</taxon>
        <taxon>Steinernema</taxon>
    </lineage>
</organism>
<evidence type="ECO:0000313" key="9">
    <source>
        <dbReference type="Proteomes" id="UP001175271"/>
    </source>
</evidence>
<evidence type="ECO:0000256" key="5">
    <source>
        <dbReference type="PIRSR" id="PIRSR601820-3"/>
    </source>
</evidence>
<evidence type="ECO:0000256" key="3">
    <source>
        <dbReference type="ARBA" id="ARBA00023157"/>
    </source>
</evidence>
<dbReference type="SUPFAM" id="SSF50242">
    <property type="entry name" value="TIMP-like"/>
    <property type="match status" value="1"/>
</dbReference>
<evidence type="ECO:0000256" key="2">
    <source>
        <dbReference type="ARBA" id="ARBA00022525"/>
    </source>
</evidence>
<dbReference type="InterPro" id="IPR008993">
    <property type="entry name" value="TIMP-like_OB-fold"/>
</dbReference>
<accession>A0AA39HTW0</accession>
<keyword evidence="4" id="KW-0862">Zinc</keyword>
<dbReference type="GO" id="GO:0051045">
    <property type="term" value="P:negative regulation of membrane protein ectodomain proteolysis"/>
    <property type="evidence" value="ECO:0007669"/>
    <property type="project" value="TreeGrafter"/>
</dbReference>
<keyword evidence="4" id="KW-0479">Metal-binding</keyword>
<feature type="disulfide bond" evidence="5">
    <location>
        <begin position="22"/>
        <end position="90"/>
    </location>
</feature>
<comment type="subcellular location">
    <subcellularLocation>
        <location evidence="1">Secreted</location>
    </subcellularLocation>
</comment>
<dbReference type="EMBL" id="JAUCMV010000003">
    <property type="protein sequence ID" value="KAK0410817.1"/>
    <property type="molecule type" value="Genomic_DNA"/>
</dbReference>
<dbReference type="Proteomes" id="UP001175271">
    <property type="component" value="Unassembled WGS sequence"/>
</dbReference>
<feature type="signal peptide" evidence="6">
    <location>
        <begin position="1"/>
        <end position="21"/>
    </location>
</feature>
<protein>
    <recommendedName>
        <fullName evidence="7">NTR domain-containing protein</fullName>
    </recommendedName>
</protein>